<name>A0A0F7L960_9VIRU</name>
<accession>A0A0F7L960</accession>
<dbReference type="EMBL" id="KR029603">
    <property type="protein sequence ID" value="AKH48420.1"/>
    <property type="molecule type" value="Genomic_DNA"/>
</dbReference>
<feature type="compositionally biased region" description="Basic and acidic residues" evidence="1">
    <location>
        <begin position="23"/>
        <end position="32"/>
    </location>
</feature>
<reference evidence="2" key="2">
    <citation type="submission" date="2015-03" db="EMBL/GenBank/DDBJ databases">
        <authorList>
            <person name="Chow C.-E.T."/>
            <person name="Winget D.M."/>
            <person name="White R.A.III."/>
            <person name="Hallam S.J."/>
            <person name="Suttle C.A."/>
        </authorList>
    </citation>
    <scope>NUCLEOTIDE SEQUENCE</scope>
    <source>
        <strain evidence="2">Oxic1_8</strain>
    </source>
</reference>
<organism evidence="2">
    <name type="scientific">uncultured marine virus</name>
    <dbReference type="NCBI Taxonomy" id="186617"/>
    <lineage>
        <taxon>Viruses</taxon>
        <taxon>environmental samples</taxon>
    </lineage>
</organism>
<reference evidence="2" key="1">
    <citation type="journal article" date="2015" name="Front. Microbiol.">
        <title>Combining genomic sequencing methods to explore viral diversity and reveal potential virus-host interactions.</title>
        <authorList>
            <person name="Chow C.E."/>
            <person name="Winget D.M."/>
            <person name="White R.A.III."/>
            <person name="Hallam S.J."/>
            <person name="Suttle C.A."/>
        </authorList>
    </citation>
    <scope>NUCLEOTIDE SEQUENCE</scope>
    <source>
        <strain evidence="2">Oxic1_8</strain>
    </source>
</reference>
<evidence type="ECO:0000256" key="1">
    <source>
        <dbReference type="SAM" id="MobiDB-lite"/>
    </source>
</evidence>
<feature type="compositionally biased region" description="Basic residues" evidence="1">
    <location>
        <begin position="123"/>
        <end position="139"/>
    </location>
</feature>
<feature type="region of interest" description="Disordered" evidence="1">
    <location>
        <begin position="1"/>
        <end position="147"/>
    </location>
</feature>
<proteinExistence type="predicted"/>
<sequence>MLGRLGHGLATNGRRPRPLDSATSRRPDDPARRHPPVVNPQLPRSTSGDGSDGNRVVDDGRPAAVAGTLRDGRPTARHTRSRDASRGVGRNTANHRQRGGDDVPRRVVVHQLPPDSAGDRSPRATRRRPPGATGRHRDRLRTPDRSR</sequence>
<evidence type="ECO:0000313" key="2">
    <source>
        <dbReference type="EMBL" id="AKH48420.1"/>
    </source>
</evidence>
<protein>
    <submittedName>
        <fullName evidence="2">Uncharacterized protein</fullName>
    </submittedName>
</protein>